<sequence>MARKRGIFTSQMKLSMKLNLLTFSVDHQSRSNLKHRPPIPCTITNFPVPHVVKKKHPVPHLKDAS</sequence>
<keyword evidence="1" id="KW-1185">Reference proteome</keyword>
<name>A0A915L9H4_ROMCU</name>
<protein>
    <submittedName>
        <fullName evidence="2">Ovule protein</fullName>
    </submittedName>
</protein>
<reference evidence="2" key="1">
    <citation type="submission" date="2022-11" db="UniProtKB">
        <authorList>
            <consortium name="WormBaseParasite"/>
        </authorList>
    </citation>
    <scope>IDENTIFICATION</scope>
</reference>
<organism evidence="1 2">
    <name type="scientific">Romanomermis culicivorax</name>
    <name type="common">Nematode worm</name>
    <dbReference type="NCBI Taxonomy" id="13658"/>
    <lineage>
        <taxon>Eukaryota</taxon>
        <taxon>Metazoa</taxon>
        <taxon>Ecdysozoa</taxon>
        <taxon>Nematoda</taxon>
        <taxon>Enoplea</taxon>
        <taxon>Dorylaimia</taxon>
        <taxon>Mermithida</taxon>
        <taxon>Mermithoidea</taxon>
        <taxon>Mermithidae</taxon>
        <taxon>Romanomermis</taxon>
    </lineage>
</organism>
<proteinExistence type="predicted"/>
<dbReference type="WBParaSite" id="nRc.2.0.1.t47704-RA">
    <property type="protein sequence ID" value="nRc.2.0.1.t47704-RA"/>
    <property type="gene ID" value="nRc.2.0.1.g47704"/>
</dbReference>
<evidence type="ECO:0000313" key="2">
    <source>
        <dbReference type="WBParaSite" id="nRc.2.0.1.t47704-RA"/>
    </source>
</evidence>
<dbReference type="Proteomes" id="UP000887565">
    <property type="component" value="Unplaced"/>
</dbReference>
<dbReference type="AlphaFoldDB" id="A0A915L9H4"/>
<accession>A0A915L9H4</accession>
<evidence type="ECO:0000313" key="1">
    <source>
        <dbReference type="Proteomes" id="UP000887565"/>
    </source>
</evidence>